<protein>
    <submittedName>
        <fullName evidence="2">Uncharacterized protein</fullName>
    </submittedName>
</protein>
<keyword evidence="1" id="KW-0472">Membrane</keyword>
<evidence type="ECO:0000256" key="1">
    <source>
        <dbReference type="SAM" id="Phobius"/>
    </source>
</evidence>
<sequence>MGFKIKKILLSIIATGAAAYVGTFYRDIELNIIAGGIGIISIVLIYKHEIKWLFKNKEKILR</sequence>
<reference evidence="2" key="1">
    <citation type="journal article" date="2020" name="mSystems">
        <title>Genome- and Community-Level Interaction Insights into Carbon Utilization and Element Cycling Functions of Hydrothermarchaeota in Hydrothermal Sediment.</title>
        <authorList>
            <person name="Zhou Z."/>
            <person name="Liu Y."/>
            <person name="Xu W."/>
            <person name="Pan J."/>
            <person name="Luo Z.H."/>
            <person name="Li M."/>
        </authorList>
    </citation>
    <scope>NUCLEOTIDE SEQUENCE [LARGE SCALE GENOMIC DNA]</scope>
    <source>
        <strain evidence="2">SpSt-61</strain>
    </source>
</reference>
<keyword evidence="1" id="KW-1133">Transmembrane helix</keyword>
<name>A0A7V4NED0_FERPE</name>
<keyword evidence="1" id="KW-0812">Transmembrane</keyword>
<evidence type="ECO:0000313" key="2">
    <source>
        <dbReference type="EMBL" id="HGU52368.1"/>
    </source>
</evidence>
<proteinExistence type="predicted"/>
<dbReference type="EMBL" id="DSZZ01000111">
    <property type="protein sequence ID" value="HGU52368.1"/>
    <property type="molecule type" value="Genomic_DNA"/>
</dbReference>
<gene>
    <name evidence="2" type="ORF">ENT78_02405</name>
</gene>
<comment type="caution">
    <text evidence="2">The sequence shown here is derived from an EMBL/GenBank/DDBJ whole genome shotgun (WGS) entry which is preliminary data.</text>
</comment>
<dbReference type="AlphaFoldDB" id="A0A7V4NED0"/>
<feature type="transmembrane region" description="Helical" evidence="1">
    <location>
        <begin position="29"/>
        <end position="46"/>
    </location>
</feature>
<accession>A0A7V4NED0</accession>
<organism evidence="2">
    <name type="scientific">Fervidobacterium pennivorans</name>
    <dbReference type="NCBI Taxonomy" id="93466"/>
    <lineage>
        <taxon>Bacteria</taxon>
        <taxon>Thermotogati</taxon>
        <taxon>Thermotogota</taxon>
        <taxon>Thermotogae</taxon>
        <taxon>Thermotogales</taxon>
        <taxon>Fervidobacteriaceae</taxon>
        <taxon>Fervidobacterium</taxon>
    </lineage>
</organism>